<dbReference type="RefSeq" id="WP_060787343.1">
    <property type="nucleotide sequence ID" value="NZ_JBLLPD010000007.1"/>
</dbReference>
<name>A0A133NM69_GARVA</name>
<feature type="transmembrane region" description="Helical" evidence="1">
    <location>
        <begin position="59"/>
        <end position="81"/>
    </location>
</feature>
<evidence type="ECO:0000256" key="1">
    <source>
        <dbReference type="SAM" id="Phobius"/>
    </source>
</evidence>
<accession>A0A133NM69</accession>
<keyword evidence="1" id="KW-1133">Transmembrane helix</keyword>
<protein>
    <recommendedName>
        <fullName evidence="4">DUF4191 domain-containing protein</fullName>
    </recommendedName>
</protein>
<evidence type="ECO:0000313" key="3">
    <source>
        <dbReference type="Proteomes" id="UP000070558"/>
    </source>
</evidence>
<comment type="caution">
    <text evidence="2">The sequence shown here is derived from an EMBL/GenBank/DDBJ whole genome shotgun (WGS) entry which is preliminary data.</text>
</comment>
<sequence>MANEKSKNTKKSGMISQIMRIYKYTHTDDKQLPLWLGLAFAAPVVLCVIAGVILRWSIFTWIMMVVTALMLGLLLFTVVLTKRADKVGYAKLEGKPGAAAGILSAINKGGFTFPQQPVWVDPRTKDAIWRGTGFNGIFLVGEGNYERLSQAMNRQEHAIKSVTAGSSIPVYRICVGNGQNQIKLRDLRTTVLKSKTLIPTNHKFAPLAAIHPNRRFFLTKTELAILNDRLRTLQGKLGFGIPKGIDPTHTPRVSRRALRGK</sequence>
<evidence type="ECO:0008006" key="4">
    <source>
        <dbReference type="Google" id="ProtNLM"/>
    </source>
</evidence>
<keyword evidence="1" id="KW-0812">Transmembrane</keyword>
<feature type="transmembrane region" description="Helical" evidence="1">
    <location>
        <begin position="32"/>
        <end position="53"/>
    </location>
</feature>
<dbReference type="OrthoDB" id="8479889at2"/>
<dbReference type="Pfam" id="PF13829">
    <property type="entry name" value="DUF4191"/>
    <property type="match status" value="1"/>
</dbReference>
<dbReference type="PATRIC" id="fig|2702.99.peg.1246"/>
<dbReference type="EMBL" id="LRQA01000058">
    <property type="protein sequence ID" value="KXA17390.1"/>
    <property type="molecule type" value="Genomic_DNA"/>
</dbReference>
<proteinExistence type="predicted"/>
<organism evidence="2 3">
    <name type="scientific">Gardnerella vaginalis</name>
    <dbReference type="NCBI Taxonomy" id="2702"/>
    <lineage>
        <taxon>Bacteria</taxon>
        <taxon>Bacillati</taxon>
        <taxon>Actinomycetota</taxon>
        <taxon>Actinomycetes</taxon>
        <taxon>Bifidobacteriales</taxon>
        <taxon>Bifidobacteriaceae</taxon>
        <taxon>Gardnerella</taxon>
    </lineage>
</organism>
<dbReference type="AlphaFoldDB" id="A0A133NM69"/>
<reference evidence="2 3" key="1">
    <citation type="submission" date="2016-01" db="EMBL/GenBank/DDBJ databases">
        <authorList>
            <person name="Oliw E.H."/>
        </authorList>
    </citation>
    <scope>NUCLEOTIDE SEQUENCE [LARGE SCALE GENOMIC DNA]</scope>
    <source>
        <strain evidence="2 3">GED7760B</strain>
    </source>
</reference>
<dbReference type="InterPro" id="IPR025445">
    <property type="entry name" value="DUF4191"/>
</dbReference>
<keyword evidence="1" id="KW-0472">Membrane</keyword>
<evidence type="ECO:0000313" key="2">
    <source>
        <dbReference type="EMBL" id="KXA17390.1"/>
    </source>
</evidence>
<dbReference type="Proteomes" id="UP000070558">
    <property type="component" value="Unassembled WGS sequence"/>
</dbReference>
<gene>
    <name evidence="2" type="ORF">HMPREF3216_01282</name>
</gene>